<proteinExistence type="predicted"/>
<reference evidence="2 3" key="1">
    <citation type="journal article" date="2022" name="Nat. Ecol. Evol.">
        <title>A masculinizing supergene underlies an exaggerated male reproductive morph in a spider.</title>
        <authorList>
            <person name="Hendrickx F."/>
            <person name="De Corte Z."/>
            <person name="Sonet G."/>
            <person name="Van Belleghem S.M."/>
            <person name="Kostlbacher S."/>
            <person name="Vangestel C."/>
        </authorList>
    </citation>
    <scope>NUCLEOTIDE SEQUENCE [LARGE SCALE GENOMIC DNA]</scope>
    <source>
        <strain evidence="2">W744_W776</strain>
    </source>
</reference>
<dbReference type="EMBL" id="JAFNEN010000005">
    <property type="protein sequence ID" value="KAG8201407.1"/>
    <property type="molecule type" value="Genomic_DNA"/>
</dbReference>
<sequence length="215" mass="24519">MSQFSKSKLYIKHNPEKVMPQYCVPLRDIQEGISSDSTPFAKLVLGKLTALERFFTDNEKCPLSVGMRNVLVGEFLGPIIEQGLELSKVPNAVDSIVESKKNKIEFEKVRNSLTVAQNKITELDLDLKREREANRKYLENGVSLSKSVAEIDKAYELRSNLLKDNYQDKYQALEEIEQKIQDDFNSICKKLEVGREKELSTAKEVLAHYSTSLNN</sequence>
<organism evidence="2 3">
    <name type="scientific">Oedothorax gibbosus</name>
    <dbReference type="NCBI Taxonomy" id="931172"/>
    <lineage>
        <taxon>Eukaryota</taxon>
        <taxon>Metazoa</taxon>
        <taxon>Ecdysozoa</taxon>
        <taxon>Arthropoda</taxon>
        <taxon>Chelicerata</taxon>
        <taxon>Arachnida</taxon>
        <taxon>Araneae</taxon>
        <taxon>Araneomorphae</taxon>
        <taxon>Entelegynae</taxon>
        <taxon>Araneoidea</taxon>
        <taxon>Linyphiidae</taxon>
        <taxon>Erigoninae</taxon>
        <taxon>Oedothorax</taxon>
    </lineage>
</organism>
<accession>A0AAV6VZW8</accession>
<dbReference type="AlphaFoldDB" id="A0AAV6VZW8"/>
<gene>
    <name evidence="2" type="ORF">JTE90_024280</name>
</gene>
<evidence type="ECO:0000313" key="3">
    <source>
        <dbReference type="Proteomes" id="UP000827092"/>
    </source>
</evidence>
<protein>
    <submittedName>
        <fullName evidence="2">Uncharacterized protein</fullName>
    </submittedName>
</protein>
<keyword evidence="1" id="KW-0175">Coiled coil</keyword>
<comment type="caution">
    <text evidence="2">The sequence shown here is derived from an EMBL/GenBank/DDBJ whole genome shotgun (WGS) entry which is preliminary data.</text>
</comment>
<evidence type="ECO:0000256" key="1">
    <source>
        <dbReference type="SAM" id="Coils"/>
    </source>
</evidence>
<feature type="coiled-coil region" evidence="1">
    <location>
        <begin position="113"/>
        <end position="183"/>
    </location>
</feature>
<dbReference type="Proteomes" id="UP000827092">
    <property type="component" value="Unassembled WGS sequence"/>
</dbReference>
<keyword evidence="3" id="KW-1185">Reference proteome</keyword>
<name>A0AAV6VZW8_9ARAC</name>
<evidence type="ECO:0000313" key="2">
    <source>
        <dbReference type="EMBL" id="KAG8201407.1"/>
    </source>
</evidence>